<dbReference type="RefSeq" id="WP_135436061.1">
    <property type="nucleotide sequence ID" value="NZ_SRLA01000005.1"/>
</dbReference>
<proteinExistence type="predicted"/>
<sequence length="150" mass="16256">MFLKGLSWKFWLSAVFAAAVAAFLFGCNIGSERAATRCETEKKALTAQLTGQSLAAQLTTERTDNAYQAGLAARDRDLADAMREQSCLLITDHPASLGQPDAAHQPKQPRQGNAVNSATLTRFAGQCETDRLKVIGLQQSIRDIYKALGQ</sequence>
<reference evidence="1 2" key="1">
    <citation type="submission" date="2019-04" db="EMBL/GenBank/DDBJ databases">
        <authorList>
            <person name="Feng G."/>
            <person name="Zhang J."/>
            <person name="Zhu H."/>
        </authorList>
    </citation>
    <scope>NUCLEOTIDE SEQUENCE [LARGE SCALE GENOMIC DNA]</scope>
    <source>
        <strain evidence="1 2">92R-1</strain>
    </source>
</reference>
<dbReference type="AlphaFoldDB" id="A0A4Z0P1K7"/>
<dbReference type="PROSITE" id="PS51257">
    <property type="entry name" value="PROKAR_LIPOPROTEIN"/>
    <property type="match status" value="1"/>
</dbReference>
<evidence type="ECO:0000313" key="1">
    <source>
        <dbReference type="EMBL" id="TGE04617.1"/>
    </source>
</evidence>
<keyword evidence="2" id="KW-1185">Reference proteome</keyword>
<comment type="caution">
    <text evidence="1">The sequence shown here is derived from an EMBL/GenBank/DDBJ whole genome shotgun (WGS) entry which is preliminary data.</text>
</comment>
<organism evidence="1 2">
    <name type="scientific">Hymenobacter fodinae</name>
    <dbReference type="NCBI Taxonomy" id="2510796"/>
    <lineage>
        <taxon>Bacteria</taxon>
        <taxon>Pseudomonadati</taxon>
        <taxon>Bacteroidota</taxon>
        <taxon>Cytophagia</taxon>
        <taxon>Cytophagales</taxon>
        <taxon>Hymenobacteraceae</taxon>
        <taxon>Hymenobacter</taxon>
    </lineage>
</organism>
<protein>
    <submittedName>
        <fullName evidence="1">Uncharacterized protein</fullName>
    </submittedName>
</protein>
<accession>A0A4Z0P1K7</accession>
<dbReference type="Proteomes" id="UP000298337">
    <property type="component" value="Unassembled WGS sequence"/>
</dbReference>
<name>A0A4Z0P1K7_9BACT</name>
<dbReference type="EMBL" id="SRLA01000005">
    <property type="protein sequence ID" value="TGE04617.1"/>
    <property type="molecule type" value="Genomic_DNA"/>
</dbReference>
<gene>
    <name evidence="1" type="ORF">EU556_20750</name>
</gene>
<evidence type="ECO:0000313" key="2">
    <source>
        <dbReference type="Proteomes" id="UP000298337"/>
    </source>
</evidence>